<gene>
    <name evidence="6" type="ORF">AFR_32310</name>
</gene>
<evidence type="ECO:0000259" key="5">
    <source>
        <dbReference type="PROSITE" id="PS50977"/>
    </source>
</evidence>
<keyword evidence="3" id="KW-0804">Transcription</keyword>
<dbReference type="PROSITE" id="PS50977">
    <property type="entry name" value="HTH_TETR_2"/>
    <property type="match status" value="1"/>
</dbReference>
<dbReference type="PANTHER" id="PTHR30055">
    <property type="entry name" value="HTH-TYPE TRANSCRIPTIONAL REGULATOR RUTR"/>
    <property type="match status" value="1"/>
</dbReference>
<dbReference type="OrthoDB" id="3472897at2"/>
<feature type="domain" description="HTH tetR-type" evidence="5">
    <location>
        <begin position="1"/>
        <end position="61"/>
    </location>
</feature>
<organism evidence="6 7">
    <name type="scientific">Actinoplanes friuliensis DSM 7358</name>
    <dbReference type="NCBI Taxonomy" id="1246995"/>
    <lineage>
        <taxon>Bacteria</taxon>
        <taxon>Bacillati</taxon>
        <taxon>Actinomycetota</taxon>
        <taxon>Actinomycetes</taxon>
        <taxon>Micromonosporales</taxon>
        <taxon>Micromonosporaceae</taxon>
        <taxon>Actinoplanes</taxon>
    </lineage>
</organism>
<protein>
    <submittedName>
        <fullName evidence="6">TetR family transcriptional regulator</fullName>
    </submittedName>
</protein>
<evidence type="ECO:0000313" key="7">
    <source>
        <dbReference type="Proteomes" id="UP000017746"/>
    </source>
</evidence>
<evidence type="ECO:0000256" key="4">
    <source>
        <dbReference type="PROSITE-ProRule" id="PRU00335"/>
    </source>
</evidence>
<dbReference type="KEGG" id="afs:AFR_32310"/>
<keyword evidence="1" id="KW-0805">Transcription regulation</keyword>
<dbReference type="Gene3D" id="1.10.10.60">
    <property type="entry name" value="Homeodomain-like"/>
    <property type="match status" value="1"/>
</dbReference>
<keyword evidence="7" id="KW-1185">Reference proteome</keyword>
<dbReference type="GO" id="GO:0003700">
    <property type="term" value="F:DNA-binding transcription factor activity"/>
    <property type="evidence" value="ECO:0007669"/>
    <property type="project" value="TreeGrafter"/>
</dbReference>
<dbReference type="Gene3D" id="1.10.357.10">
    <property type="entry name" value="Tetracycline Repressor, domain 2"/>
    <property type="match status" value="1"/>
</dbReference>
<keyword evidence="2 4" id="KW-0238">DNA-binding</keyword>
<sequence>MTTRDKLLDAAASLMREQGLANVKTRHIAALAGYTEATLYKHFIDKVDLMLAVLSERSTAFTALAEALARTSGDLETRLTAIARALIDFYGDNFPMLASIFADRKLLETHKDKLRDRDAGPYKVNEALMRTLRREVEAGTIRADADLYGAAGLLVGSCMQHAFLGHMGWPGRLTDGKAATSFVRTLLAGVAS</sequence>
<dbReference type="HOGENOM" id="CLU_069356_26_0_11"/>
<dbReference type="Proteomes" id="UP000017746">
    <property type="component" value="Chromosome"/>
</dbReference>
<accession>U5W9R7</accession>
<dbReference type="PATRIC" id="fig|1246995.3.peg.6540"/>
<dbReference type="Pfam" id="PF00440">
    <property type="entry name" value="TetR_N"/>
    <property type="match status" value="1"/>
</dbReference>
<dbReference type="AlphaFoldDB" id="U5W9R7"/>
<evidence type="ECO:0000256" key="1">
    <source>
        <dbReference type="ARBA" id="ARBA00023015"/>
    </source>
</evidence>
<dbReference type="InterPro" id="IPR050109">
    <property type="entry name" value="HTH-type_TetR-like_transc_reg"/>
</dbReference>
<dbReference type="SUPFAM" id="SSF46689">
    <property type="entry name" value="Homeodomain-like"/>
    <property type="match status" value="1"/>
</dbReference>
<dbReference type="PANTHER" id="PTHR30055:SF234">
    <property type="entry name" value="HTH-TYPE TRANSCRIPTIONAL REGULATOR BETI"/>
    <property type="match status" value="1"/>
</dbReference>
<evidence type="ECO:0000313" key="6">
    <source>
        <dbReference type="EMBL" id="AGZ44720.1"/>
    </source>
</evidence>
<dbReference type="RefSeq" id="WP_023561052.1">
    <property type="nucleotide sequence ID" value="NC_022657.1"/>
</dbReference>
<dbReference type="EMBL" id="CP006272">
    <property type="protein sequence ID" value="AGZ44720.1"/>
    <property type="molecule type" value="Genomic_DNA"/>
</dbReference>
<feature type="DNA-binding region" description="H-T-H motif" evidence="4">
    <location>
        <begin position="24"/>
        <end position="43"/>
    </location>
</feature>
<dbReference type="InterPro" id="IPR009057">
    <property type="entry name" value="Homeodomain-like_sf"/>
</dbReference>
<proteinExistence type="predicted"/>
<dbReference type="SUPFAM" id="SSF48498">
    <property type="entry name" value="Tetracyclin repressor-like, C-terminal domain"/>
    <property type="match status" value="1"/>
</dbReference>
<dbReference type="InterPro" id="IPR001647">
    <property type="entry name" value="HTH_TetR"/>
</dbReference>
<dbReference type="eggNOG" id="COG1309">
    <property type="taxonomic scope" value="Bacteria"/>
</dbReference>
<reference evidence="6 7" key="1">
    <citation type="journal article" date="2014" name="J. Biotechnol.">
        <title>Complete genome sequence of the actinobacterium Actinoplanes friuliensis HAG 010964, producer of the lipopeptide antibiotic friulimycin.</title>
        <authorList>
            <person name="Ruckert C."/>
            <person name="Szczepanowski R."/>
            <person name="Albersmeier A."/>
            <person name="Goesmann A."/>
            <person name="Fischer N."/>
            <person name="Steinkamper A."/>
            <person name="Puhler A."/>
            <person name="Biener R."/>
            <person name="Schwartz D."/>
            <person name="Kalinowski J."/>
        </authorList>
    </citation>
    <scope>NUCLEOTIDE SEQUENCE [LARGE SCALE GENOMIC DNA]</scope>
    <source>
        <strain evidence="6 7">DSM 7358</strain>
    </source>
</reference>
<dbReference type="InterPro" id="IPR036271">
    <property type="entry name" value="Tet_transcr_reg_TetR-rel_C_sf"/>
</dbReference>
<dbReference type="GO" id="GO:0000976">
    <property type="term" value="F:transcription cis-regulatory region binding"/>
    <property type="evidence" value="ECO:0007669"/>
    <property type="project" value="TreeGrafter"/>
</dbReference>
<dbReference type="PRINTS" id="PR00455">
    <property type="entry name" value="HTHTETR"/>
</dbReference>
<name>U5W9R7_9ACTN</name>
<evidence type="ECO:0000256" key="2">
    <source>
        <dbReference type="ARBA" id="ARBA00023125"/>
    </source>
</evidence>
<evidence type="ECO:0000256" key="3">
    <source>
        <dbReference type="ARBA" id="ARBA00023163"/>
    </source>
</evidence>
<dbReference type="STRING" id="1246995.AFR_32310"/>